<keyword evidence="4" id="KW-1185">Reference proteome</keyword>
<dbReference type="EMBL" id="JYIY01000078">
    <property type="protein sequence ID" value="KJL35550.1"/>
    <property type="molecule type" value="Genomic_DNA"/>
</dbReference>
<dbReference type="PANTHER" id="PTHR43441">
    <property type="entry name" value="RIBOSOMAL-PROTEIN-SERINE ACETYLTRANSFERASE"/>
    <property type="match status" value="1"/>
</dbReference>
<sequence length="188" mass="20554">MTPVTLHTARLTLSPPTSDDVDAIFAACQDPDVQRYTTVPTPYLREHAVGFVEKAAGWWEDGTELTWGIRHDDELVGMIGLHRVARGNAEIGYWMAAGGRRRGFPTEAAREVIAFGFAAVGAALSRIEWRAVVGNIGSARLARAVGIRYEGLLRQSLLNGASERFDAWVGGLLVSDDRMPRPWPPLGD</sequence>
<dbReference type="OrthoDB" id="9795188at2"/>
<dbReference type="PATRIC" id="fig|400772.4.peg.2321"/>
<dbReference type="InterPro" id="IPR000182">
    <property type="entry name" value="GNAT_dom"/>
</dbReference>
<dbReference type="GO" id="GO:0008999">
    <property type="term" value="F:protein-N-terminal-alanine acetyltransferase activity"/>
    <property type="evidence" value="ECO:0007669"/>
    <property type="project" value="TreeGrafter"/>
</dbReference>
<protein>
    <submittedName>
        <fullName evidence="2 3">N-acetyltransferase</fullName>
        <ecNumber evidence="3">2.3.1.-</ecNumber>
    </submittedName>
</protein>
<dbReference type="Proteomes" id="UP000257479">
    <property type="component" value="Unassembled WGS sequence"/>
</dbReference>
<dbReference type="InterPro" id="IPR051908">
    <property type="entry name" value="Ribosomal_N-acetyltransferase"/>
</dbReference>
<dbReference type="Proteomes" id="UP000033451">
    <property type="component" value="Unassembled WGS sequence"/>
</dbReference>
<name>A0A0F0LTF3_9MICO</name>
<reference evidence="2 5" key="2">
    <citation type="journal article" date="2018" name="Nat. Biotechnol.">
        <title>A standardized bacterial taxonomy based on genome phylogeny substantially revises the tree of life.</title>
        <authorList>
            <person name="Parks D.H."/>
            <person name="Chuvochina M."/>
            <person name="Waite D.W."/>
            <person name="Rinke C."/>
            <person name="Skarshewski A."/>
            <person name="Chaumeil P.A."/>
            <person name="Hugenholtz P."/>
        </authorList>
    </citation>
    <scope>NUCLEOTIDE SEQUENCE [LARGE SCALE GENOMIC DNA]</scope>
    <source>
        <strain evidence="2">UBA9152</strain>
    </source>
</reference>
<evidence type="ECO:0000259" key="1">
    <source>
        <dbReference type="PROSITE" id="PS51186"/>
    </source>
</evidence>
<dbReference type="SUPFAM" id="SSF55729">
    <property type="entry name" value="Acyl-CoA N-acyltransferases (Nat)"/>
    <property type="match status" value="1"/>
</dbReference>
<gene>
    <name evidence="3" type="primary">ydaF_1</name>
    <name evidence="2" type="ORF">DCP95_09355</name>
    <name evidence="3" type="ORF">RR49_02309</name>
</gene>
<evidence type="ECO:0000313" key="3">
    <source>
        <dbReference type="EMBL" id="KJL35550.1"/>
    </source>
</evidence>
<dbReference type="GO" id="GO:0005737">
    <property type="term" value="C:cytoplasm"/>
    <property type="evidence" value="ECO:0007669"/>
    <property type="project" value="TreeGrafter"/>
</dbReference>
<dbReference type="AlphaFoldDB" id="A0A0F0LTF3"/>
<dbReference type="InterPro" id="IPR016181">
    <property type="entry name" value="Acyl_CoA_acyltransferase"/>
</dbReference>
<evidence type="ECO:0000313" key="5">
    <source>
        <dbReference type="Proteomes" id="UP000257479"/>
    </source>
</evidence>
<dbReference type="EMBL" id="DMNG01000156">
    <property type="protein sequence ID" value="HAN24763.1"/>
    <property type="molecule type" value="Genomic_DNA"/>
</dbReference>
<keyword evidence="3" id="KW-0012">Acyltransferase</keyword>
<accession>A0A0F0LTF3</accession>
<proteinExistence type="predicted"/>
<organism evidence="3 4">
    <name type="scientific">Microbacterium ginsengisoli</name>
    <dbReference type="NCBI Taxonomy" id="400772"/>
    <lineage>
        <taxon>Bacteria</taxon>
        <taxon>Bacillati</taxon>
        <taxon>Actinomycetota</taxon>
        <taxon>Actinomycetes</taxon>
        <taxon>Micrococcales</taxon>
        <taxon>Microbacteriaceae</taxon>
        <taxon>Microbacterium</taxon>
    </lineage>
</organism>
<feature type="domain" description="N-acetyltransferase" evidence="1">
    <location>
        <begin position="11"/>
        <end position="168"/>
    </location>
</feature>
<keyword evidence="3" id="KW-0808">Transferase</keyword>
<comment type="caution">
    <text evidence="3">The sequence shown here is derived from an EMBL/GenBank/DDBJ whole genome shotgun (WGS) entry which is preliminary data.</text>
</comment>
<dbReference type="GO" id="GO:1990189">
    <property type="term" value="F:protein N-terminal-serine acetyltransferase activity"/>
    <property type="evidence" value="ECO:0007669"/>
    <property type="project" value="TreeGrafter"/>
</dbReference>
<evidence type="ECO:0000313" key="2">
    <source>
        <dbReference type="EMBL" id="HAN24763.1"/>
    </source>
</evidence>
<evidence type="ECO:0000313" key="4">
    <source>
        <dbReference type="Proteomes" id="UP000033451"/>
    </source>
</evidence>
<dbReference type="EC" id="2.3.1.-" evidence="3"/>
<dbReference type="RefSeq" id="WP_045248225.1">
    <property type="nucleotide sequence ID" value="NZ_JYIY01000078.1"/>
</dbReference>
<dbReference type="STRING" id="400772.RR49_02309"/>
<dbReference type="Pfam" id="PF13302">
    <property type="entry name" value="Acetyltransf_3"/>
    <property type="match status" value="1"/>
</dbReference>
<dbReference type="Gene3D" id="3.40.630.30">
    <property type="match status" value="1"/>
</dbReference>
<reference evidence="3 4" key="1">
    <citation type="submission" date="2015-02" db="EMBL/GenBank/DDBJ databases">
        <title>Draft genome sequences of ten Microbacterium spp. with emphasis on heavy metal contaminated environments.</title>
        <authorList>
            <person name="Corretto E."/>
        </authorList>
    </citation>
    <scope>NUCLEOTIDE SEQUENCE [LARGE SCALE GENOMIC DNA]</scope>
    <source>
        <strain evidence="3 4">DSM 18659</strain>
    </source>
</reference>
<dbReference type="PROSITE" id="PS51186">
    <property type="entry name" value="GNAT"/>
    <property type="match status" value="1"/>
</dbReference>
<dbReference type="PANTHER" id="PTHR43441:SF10">
    <property type="entry name" value="ACETYLTRANSFERASE"/>
    <property type="match status" value="1"/>
</dbReference>